<keyword evidence="4" id="KW-0804">Transcription</keyword>
<evidence type="ECO:0000259" key="5">
    <source>
        <dbReference type="PROSITE" id="PS50931"/>
    </source>
</evidence>
<keyword evidence="7" id="KW-1185">Reference proteome</keyword>
<dbReference type="Proteomes" id="UP000185663">
    <property type="component" value="Chromosome I"/>
</dbReference>
<dbReference type="InterPro" id="IPR036390">
    <property type="entry name" value="WH_DNA-bd_sf"/>
</dbReference>
<dbReference type="InterPro" id="IPR000847">
    <property type="entry name" value="LysR_HTH_N"/>
</dbReference>
<dbReference type="Gene3D" id="1.10.10.10">
    <property type="entry name" value="Winged helix-like DNA-binding domain superfamily/Winged helix DNA-binding domain"/>
    <property type="match status" value="1"/>
</dbReference>
<dbReference type="SUPFAM" id="SSF46785">
    <property type="entry name" value="Winged helix' DNA-binding domain"/>
    <property type="match status" value="1"/>
</dbReference>
<dbReference type="eggNOG" id="COG0583">
    <property type="taxonomic scope" value="Bacteria"/>
</dbReference>
<dbReference type="EMBL" id="LT629776">
    <property type="protein sequence ID" value="SDS92521.1"/>
    <property type="molecule type" value="Genomic_DNA"/>
</dbReference>
<dbReference type="OrthoDB" id="3636008at2"/>
<dbReference type="Gene3D" id="3.40.190.10">
    <property type="entry name" value="Periplasmic binding protein-like II"/>
    <property type="match status" value="2"/>
</dbReference>
<dbReference type="AlphaFoldDB" id="A0A1H1W794"/>
<dbReference type="GO" id="GO:0032993">
    <property type="term" value="C:protein-DNA complex"/>
    <property type="evidence" value="ECO:0007669"/>
    <property type="project" value="TreeGrafter"/>
</dbReference>
<gene>
    <name evidence="6" type="ORF">SAMN04489860_2726</name>
</gene>
<dbReference type="PROSITE" id="PS50931">
    <property type="entry name" value="HTH_LYSR"/>
    <property type="match status" value="1"/>
</dbReference>
<evidence type="ECO:0000256" key="2">
    <source>
        <dbReference type="ARBA" id="ARBA00023015"/>
    </source>
</evidence>
<evidence type="ECO:0000313" key="7">
    <source>
        <dbReference type="Proteomes" id="UP000185663"/>
    </source>
</evidence>
<evidence type="ECO:0000313" key="6">
    <source>
        <dbReference type="EMBL" id="SDS92521.1"/>
    </source>
</evidence>
<dbReference type="SUPFAM" id="SSF53850">
    <property type="entry name" value="Periplasmic binding protein-like II"/>
    <property type="match status" value="1"/>
</dbReference>
<organism evidence="6 7">
    <name type="scientific">Paraoerskovia marina</name>
    <dbReference type="NCBI Taxonomy" id="545619"/>
    <lineage>
        <taxon>Bacteria</taxon>
        <taxon>Bacillati</taxon>
        <taxon>Actinomycetota</taxon>
        <taxon>Actinomycetes</taxon>
        <taxon>Micrococcales</taxon>
        <taxon>Cellulomonadaceae</taxon>
        <taxon>Paraoerskovia</taxon>
    </lineage>
</organism>
<dbReference type="Pfam" id="PF03466">
    <property type="entry name" value="LysR_substrate"/>
    <property type="match status" value="1"/>
</dbReference>
<dbReference type="CDD" id="cd08423">
    <property type="entry name" value="PBP2_LTTR_like_6"/>
    <property type="match status" value="1"/>
</dbReference>
<evidence type="ECO:0000256" key="3">
    <source>
        <dbReference type="ARBA" id="ARBA00023125"/>
    </source>
</evidence>
<name>A0A1H1W794_9CELL</name>
<dbReference type="PANTHER" id="PTHR30346">
    <property type="entry name" value="TRANSCRIPTIONAL DUAL REGULATOR HCAR-RELATED"/>
    <property type="match status" value="1"/>
</dbReference>
<dbReference type="GO" id="GO:0003677">
    <property type="term" value="F:DNA binding"/>
    <property type="evidence" value="ECO:0007669"/>
    <property type="project" value="UniProtKB-KW"/>
</dbReference>
<evidence type="ECO:0000256" key="4">
    <source>
        <dbReference type="ARBA" id="ARBA00023163"/>
    </source>
</evidence>
<dbReference type="InterPro" id="IPR005119">
    <property type="entry name" value="LysR_subst-bd"/>
</dbReference>
<dbReference type="GO" id="GO:0003700">
    <property type="term" value="F:DNA-binding transcription factor activity"/>
    <property type="evidence" value="ECO:0007669"/>
    <property type="project" value="InterPro"/>
</dbReference>
<dbReference type="InterPro" id="IPR036388">
    <property type="entry name" value="WH-like_DNA-bd_sf"/>
</dbReference>
<dbReference type="STRING" id="545619.SAMN04489860_2726"/>
<dbReference type="Pfam" id="PF00126">
    <property type="entry name" value="HTH_1"/>
    <property type="match status" value="1"/>
</dbReference>
<sequence>MIDLGAVQAIVAIDRCGSVGGAADELGFTSSAISQQVKRLEAQMGAVLVERAGRGVVLTAAGRQVAAGGADLATRVEALRSGVQAEAGQPTGLIRLATFSTAMRGLVPGLIAAVRRDAPDLDVAVRELDPWDAVADVAAGRSDVALVHHWEGVGLQIPPALRRERVLLDVADVLVHRDDPLAGREVVTATQLLDRPWASSPEGTICHEWFCHMFRDAGRTPTVAFRCLEFASQVELVAHGLAVALVPRLGRGTLPASVVAIPARDPEPTRPVDVVWRASMTASPAVAAVRGAAIAQAG</sequence>
<dbReference type="RefSeq" id="WP_083372836.1">
    <property type="nucleotide sequence ID" value="NZ_LT629776.1"/>
</dbReference>
<accession>A0A1H1W794</accession>
<reference evidence="6 7" key="1">
    <citation type="submission" date="2016-10" db="EMBL/GenBank/DDBJ databases">
        <authorList>
            <person name="de Groot N.N."/>
        </authorList>
    </citation>
    <scope>NUCLEOTIDE SEQUENCE [LARGE SCALE GENOMIC DNA]</scope>
    <source>
        <strain evidence="6 7">DSM 22126</strain>
    </source>
</reference>
<keyword evidence="2" id="KW-0805">Transcription regulation</keyword>
<feature type="domain" description="HTH lysR-type" evidence="5">
    <location>
        <begin position="2"/>
        <end position="59"/>
    </location>
</feature>
<comment type="similarity">
    <text evidence="1">Belongs to the LysR transcriptional regulatory family.</text>
</comment>
<keyword evidence="3 6" id="KW-0238">DNA-binding</keyword>
<dbReference type="PANTHER" id="PTHR30346:SF29">
    <property type="entry name" value="LYSR SUBSTRATE-BINDING"/>
    <property type="match status" value="1"/>
</dbReference>
<protein>
    <submittedName>
        <fullName evidence="6">DNA-binding transcriptional regulator, LysR family</fullName>
    </submittedName>
</protein>
<evidence type="ECO:0000256" key="1">
    <source>
        <dbReference type="ARBA" id="ARBA00009437"/>
    </source>
</evidence>
<proteinExistence type="inferred from homology"/>